<sequence length="398" mass="43828">MHQHLSRPNAPVWMIGRNDQFCILAAHLANHNRLVRWDSFWRHDGNGLITPPARHVDPTLACIPGRHLLPDLLGKVAQKLRLPARNLYSDLPLSWLARIHMPDARILHGQGNYSLPAMHVARAHRMTIISDVTGQLAPIRHRQLTDEYRHHGLRYREISNFLARRRIAEARFADGVFAPSDAVAAGLEECGINPARIHLVPFASSLCAQLLNSKRPPQSRGVTRLLYIGNIAIAKGIRILIETFRTLRTRLGPTITLDLIGPGQSCALAYLAKLPQGCVWHGPLPQTELPRHLASADIFVFPSLSEGCSLTVLEAMAAGCAVIATPDAGSPIKHDQTGILIPPRNSEALADAILHLQANPATRSFFGKAARQQISIDIAQGYGNRVEAAYDRILARHA</sequence>
<dbReference type="PANTHER" id="PTHR12526">
    <property type="entry name" value="GLYCOSYLTRANSFERASE"/>
    <property type="match status" value="1"/>
</dbReference>
<dbReference type="AlphaFoldDB" id="A0A367UAI5"/>
<protein>
    <submittedName>
        <fullName evidence="1">Glycosyl transferase</fullName>
    </submittedName>
</protein>
<evidence type="ECO:0000313" key="2">
    <source>
        <dbReference type="Proteomes" id="UP000252419"/>
    </source>
</evidence>
<proteinExistence type="predicted"/>
<evidence type="ECO:0000313" key="1">
    <source>
        <dbReference type="EMBL" id="RCK05258.1"/>
    </source>
</evidence>
<dbReference type="Gene3D" id="3.40.50.2000">
    <property type="entry name" value="Glycogen Phosphorylase B"/>
    <property type="match status" value="2"/>
</dbReference>
<name>A0A367UAI5_9PROT</name>
<gene>
    <name evidence="1" type="ORF">TH5_15445</name>
</gene>
<keyword evidence="2" id="KW-1185">Reference proteome</keyword>
<dbReference type="SUPFAM" id="SSF53756">
    <property type="entry name" value="UDP-Glycosyltransferase/glycogen phosphorylase"/>
    <property type="match status" value="1"/>
</dbReference>
<dbReference type="RefSeq" id="WP_114122537.1">
    <property type="nucleotide sequence ID" value="NZ_JPWA01000018.1"/>
</dbReference>
<comment type="caution">
    <text evidence="1">The sequence shown here is derived from an EMBL/GenBank/DDBJ whole genome shotgun (WGS) entry which is preliminary data.</text>
</comment>
<dbReference type="EMBL" id="JPWA01000018">
    <property type="protein sequence ID" value="RCK05258.1"/>
    <property type="molecule type" value="Genomic_DNA"/>
</dbReference>
<dbReference type="GO" id="GO:0016740">
    <property type="term" value="F:transferase activity"/>
    <property type="evidence" value="ECO:0007669"/>
    <property type="project" value="UniProtKB-KW"/>
</dbReference>
<dbReference type="Pfam" id="PF13692">
    <property type="entry name" value="Glyco_trans_1_4"/>
    <property type="match status" value="1"/>
</dbReference>
<reference evidence="1 2" key="1">
    <citation type="submission" date="2014-07" db="EMBL/GenBank/DDBJ databases">
        <title>Draft genome sequence of Thalassospira xianhensis P-4 (MCCC 1A02616).</title>
        <authorList>
            <person name="Lai Q."/>
            <person name="Shao Z."/>
        </authorList>
    </citation>
    <scope>NUCLEOTIDE SEQUENCE [LARGE SCALE GENOMIC DNA]</scope>
    <source>
        <strain evidence="1 2">MCCC 1A02616</strain>
    </source>
</reference>
<keyword evidence="1" id="KW-0808">Transferase</keyword>
<dbReference type="CDD" id="cd03801">
    <property type="entry name" value="GT4_PimA-like"/>
    <property type="match status" value="1"/>
</dbReference>
<accession>A0A367UAI5</accession>
<organism evidence="1 2">
    <name type="scientific">Thalassospira xianhensis MCCC 1A02616</name>
    <dbReference type="NCBI Taxonomy" id="1177929"/>
    <lineage>
        <taxon>Bacteria</taxon>
        <taxon>Pseudomonadati</taxon>
        <taxon>Pseudomonadota</taxon>
        <taxon>Alphaproteobacteria</taxon>
        <taxon>Rhodospirillales</taxon>
        <taxon>Thalassospiraceae</taxon>
        <taxon>Thalassospira</taxon>
    </lineage>
</organism>
<dbReference type="Proteomes" id="UP000252419">
    <property type="component" value="Unassembled WGS sequence"/>
</dbReference>